<sequence>MKVDFHCHTTASDGGLSPKEIIDLALKHEVTTLAITDHDTTAGYEQALDYATENNIQLISGVEASCTWNGHTIHIVGLDFDIENPVLQAGLASIRELRLARANSMLERLADKPHIKIDSIEEKLWNLVGHGVVGRGHFSQLLQQEGLVKNGQQAFDRYLKKGKVGHVGVTWPELSTVVNWITQANGIAVIAHPAIYKFTSNKLNRLISDFKQAGGQAIEVVNQPRHCADINGMAQRAVKNELYASMGSDFHRPEHSWRGLGWLAPMPQTVRPVWELFKNPLKQA</sequence>
<dbReference type="Gene3D" id="3.20.20.140">
    <property type="entry name" value="Metal-dependent hydrolases"/>
    <property type="match status" value="1"/>
</dbReference>
<keyword evidence="3" id="KW-1185">Reference proteome</keyword>
<dbReference type="PANTHER" id="PTHR42924:SF3">
    <property type="entry name" value="POLYMERASE_HISTIDINOL PHOSPHATASE N-TERMINAL DOMAIN-CONTAINING PROTEIN"/>
    <property type="match status" value="1"/>
</dbReference>
<evidence type="ECO:0000313" key="3">
    <source>
        <dbReference type="Proteomes" id="UP001054820"/>
    </source>
</evidence>
<feature type="domain" description="Polymerase/histidinol phosphatase N-terminal" evidence="1">
    <location>
        <begin position="3"/>
        <end position="68"/>
    </location>
</feature>
<dbReference type="InterPro" id="IPR052018">
    <property type="entry name" value="PHP_domain"/>
</dbReference>
<name>A0ABM7MD86_9GAMM</name>
<dbReference type="Gene3D" id="1.10.150.650">
    <property type="match status" value="1"/>
</dbReference>
<dbReference type="EMBL" id="AP024202">
    <property type="protein sequence ID" value="BCN93386.1"/>
    <property type="molecule type" value="Genomic_DNA"/>
</dbReference>
<proteinExistence type="predicted"/>
<evidence type="ECO:0000259" key="1">
    <source>
        <dbReference type="SMART" id="SM00481"/>
    </source>
</evidence>
<dbReference type="RefSeq" id="WP_237260468.1">
    <property type="nucleotide sequence ID" value="NZ_AP024202.1"/>
</dbReference>
<dbReference type="Pfam" id="PF02811">
    <property type="entry name" value="PHP"/>
    <property type="match status" value="1"/>
</dbReference>
<organism evidence="2 3">
    <name type="scientific">Thiomicrorhabdus immobilis</name>
    <dbReference type="NCBI Taxonomy" id="2791037"/>
    <lineage>
        <taxon>Bacteria</taxon>
        <taxon>Pseudomonadati</taxon>
        <taxon>Pseudomonadota</taxon>
        <taxon>Gammaproteobacteria</taxon>
        <taxon>Thiotrichales</taxon>
        <taxon>Piscirickettsiaceae</taxon>
        <taxon>Thiomicrorhabdus</taxon>
    </lineage>
</organism>
<dbReference type="InterPro" id="IPR003141">
    <property type="entry name" value="Pol/His_phosphatase_N"/>
</dbReference>
<protein>
    <submittedName>
        <fullName evidence="2">Phosphatase</fullName>
    </submittedName>
</protein>
<dbReference type="PANTHER" id="PTHR42924">
    <property type="entry name" value="EXONUCLEASE"/>
    <property type="match status" value="1"/>
</dbReference>
<dbReference type="Proteomes" id="UP001054820">
    <property type="component" value="Chromosome"/>
</dbReference>
<dbReference type="SMART" id="SM00481">
    <property type="entry name" value="POLIIIAc"/>
    <property type="match status" value="1"/>
</dbReference>
<evidence type="ECO:0000313" key="2">
    <source>
        <dbReference type="EMBL" id="BCN93386.1"/>
    </source>
</evidence>
<reference evidence="2" key="1">
    <citation type="journal article" date="2022" name="Arch. Microbiol.">
        <title>Thiomicrorhabdus immobilis sp. nov., a mesophilic sulfur-oxidizing bacterium isolated from sediment of a brackish lake in northern Japan.</title>
        <authorList>
            <person name="Kojima H."/>
            <person name="Mochizuki J."/>
            <person name="Kanda M."/>
            <person name="Watanabe T."/>
            <person name="Fukui M."/>
        </authorList>
    </citation>
    <scope>NUCLEOTIDE SEQUENCE</scope>
    <source>
        <strain evidence="2">Am19</strain>
    </source>
</reference>
<gene>
    <name evidence="2" type="ORF">THMIRHAM_11710</name>
</gene>
<accession>A0ABM7MD86</accession>
<dbReference type="InterPro" id="IPR016195">
    <property type="entry name" value="Pol/histidinol_Pase-like"/>
</dbReference>
<dbReference type="CDD" id="cd07438">
    <property type="entry name" value="PHP_HisPPase_AMP"/>
    <property type="match status" value="1"/>
</dbReference>
<dbReference type="SUPFAM" id="SSF89550">
    <property type="entry name" value="PHP domain-like"/>
    <property type="match status" value="1"/>
</dbReference>
<dbReference type="InterPro" id="IPR004013">
    <property type="entry name" value="PHP_dom"/>
</dbReference>